<dbReference type="Pfam" id="PF04233">
    <property type="entry name" value="Phage_Mu_F"/>
    <property type="match status" value="1"/>
</dbReference>
<protein>
    <recommendedName>
        <fullName evidence="2">Phage head morphogenesis domain-containing protein</fullName>
    </recommendedName>
</protein>
<comment type="caution">
    <text evidence="3">The sequence shown here is derived from an EMBL/GenBank/DDBJ whole genome shotgun (WGS) entry which is preliminary data.</text>
</comment>
<evidence type="ECO:0000313" key="4">
    <source>
        <dbReference type="Proteomes" id="UP000617634"/>
    </source>
</evidence>
<name>A0A931ML58_9SPHN</name>
<dbReference type="InterPro" id="IPR006528">
    <property type="entry name" value="Phage_head_morphogenesis_dom"/>
</dbReference>
<dbReference type="EMBL" id="JADZGI010000001">
    <property type="protein sequence ID" value="MBH0112721.1"/>
    <property type="molecule type" value="Genomic_DNA"/>
</dbReference>
<feature type="compositionally biased region" description="Basic and acidic residues" evidence="1">
    <location>
        <begin position="228"/>
        <end position="238"/>
    </location>
</feature>
<organism evidence="3 4">
    <name type="scientific">Novosphingobium aureum</name>
    <dbReference type="NCBI Taxonomy" id="2792964"/>
    <lineage>
        <taxon>Bacteria</taxon>
        <taxon>Pseudomonadati</taxon>
        <taxon>Pseudomonadota</taxon>
        <taxon>Alphaproteobacteria</taxon>
        <taxon>Sphingomonadales</taxon>
        <taxon>Sphingomonadaceae</taxon>
        <taxon>Novosphingobium</taxon>
    </lineage>
</organism>
<accession>A0A931ML58</accession>
<feature type="domain" description="Phage head morphogenesis" evidence="2">
    <location>
        <begin position="156"/>
        <end position="260"/>
    </location>
</feature>
<sequence>MTYDLATLTRRARPGMRRKSIVIRDIAPPATMATDLYRACYLPVVQTWSAALPAIENAYARSLSELTTDAPADVKAEIDGAAEQVNRLLLLLTPQVRDWALRTERWYRGKWRGAVLSATGVDLDTMLGASDMRAPLETHIEWNTALIKDVSAQAQQRIGNAVFDGLRNRTPAREVAKTIREAVDMGRDRSTRIASDQLNKLSSALADERRREAGIETWRWRHSRKAHPRADHKARDGNEYTDATAPEDRPGQQPYCGCRAQAVITFDD</sequence>
<reference evidence="3" key="1">
    <citation type="submission" date="2020-11" db="EMBL/GenBank/DDBJ databases">
        <title>Novosphingobium aureum sp. nov., a marine bacterium isolated from sediment of a salt flat.</title>
        <authorList>
            <person name="Yoo Y."/>
            <person name="Kim J.-J."/>
        </authorList>
    </citation>
    <scope>NUCLEOTIDE SEQUENCE</scope>
    <source>
        <strain evidence="3">YJ-S2-02</strain>
    </source>
</reference>
<gene>
    <name evidence="3" type="ORF">I5E68_07120</name>
</gene>
<dbReference type="RefSeq" id="WP_197162437.1">
    <property type="nucleotide sequence ID" value="NZ_JADZGI010000001.1"/>
</dbReference>
<dbReference type="AlphaFoldDB" id="A0A931ML58"/>
<evidence type="ECO:0000313" key="3">
    <source>
        <dbReference type="EMBL" id="MBH0112721.1"/>
    </source>
</evidence>
<evidence type="ECO:0000259" key="2">
    <source>
        <dbReference type="Pfam" id="PF04233"/>
    </source>
</evidence>
<proteinExistence type="predicted"/>
<evidence type="ECO:0000256" key="1">
    <source>
        <dbReference type="SAM" id="MobiDB-lite"/>
    </source>
</evidence>
<dbReference type="Proteomes" id="UP000617634">
    <property type="component" value="Unassembled WGS sequence"/>
</dbReference>
<feature type="region of interest" description="Disordered" evidence="1">
    <location>
        <begin position="221"/>
        <end position="255"/>
    </location>
</feature>
<keyword evidence="4" id="KW-1185">Reference proteome</keyword>